<evidence type="ECO:0000313" key="2">
    <source>
        <dbReference type="Proteomes" id="UP000092573"/>
    </source>
</evidence>
<gene>
    <name evidence="1" type="ORF">AWM70_14685</name>
</gene>
<accession>A0A1B1N2Q7</accession>
<proteinExistence type="predicted"/>
<keyword evidence="2" id="KW-1185">Reference proteome</keyword>
<dbReference type="Proteomes" id="UP000092573">
    <property type="component" value="Chromosome"/>
</dbReference>
<organism evidence="1 2">
    <name type="scientific">Paenibacillus yonginensis</name>
    <dbReference type="NCBI Taxonomy" id="1462996"/>
    <lineage>
        <taxon>Bacteria</taxon>
        <taxon>Bacillati</taxon>
        <taxon>Bacillota</taxon>
        <taxon>Bacilli</taxon>
        <taxon>Bacillales</taxon>
        <taxon>Paenibacillaceae</taxon>
        <taxon>Paenibacillus</taxon>
    </lineage>
</organism>
<reference evidence="1 2" key="1">
    <citation type="submission" date="2016-01" db="EMBL/GenBank/DDBJ databases">
        <title>Complete Genome Sequence of Paenibacillus yonginensis DCY84, a novel Plant Growth-Promoting Bacteria with Elicitation of Induced Systemic Resistance.</title>
        <authorList>
            <person name="Kim Y.J."/>
            <person name="Yang D.C."/>
            <person name="Sukweenadhi J."/>
        </authorList>
    </citation>
    <scope>NUCLEOTIDE SEQUENCE [LARGE SCALE GENOMIC DNA]</scope>
    <source>
        <strain evidence="1 2">DCY84</strain>
    </source>
</reference>
<evidence type="ECO:0000313" key="1">
    <source>
        <dbReference type="EMBL" id="ANS75689.1"/>
    </source>
</evidence>
<protein>
    <submittedName>
        <fullName evidence="1">Uncharacterized protein</fullName>
    </submittedName>
</protein>
<sequence>MAVEMLTRDCEYKGEMFGNGEYIRERLSCSQQATKEKLGQFIRLLDKAGMDGQRKVKGRSYVMLQDMQKGAKQIVEEIEGNKDSFILIMGGFKGLALSRQLSTMDGVKSAIYVDHVEGSYLPHGLVRMIPEMM</sequence>
<dbReference type="EMBL" id="CP014167">
    <property type="protein sequence ID" value="ANS75689.1"/>
    <property type="molecule type" value="Genomic_DNA"/>
</dbReference>
<dbReference type="STRING" id="1462996.AWM70_14685"/>
<dbReference type="KEGG" id="pyg:AWM70_14685"/>
<dbReference type="AlphaFoldDB" id="A0A1B1N2Q7"/>
<dbReference type="RefSeq" id="WP_068697623.1">
    <property type="nucleotide sequence ID" value="NZ_CP014167.1"/>
</dbReference>
<name>A0A1B1N2Q7_9BACL</name>